<evidence type="ECO:0000313" key="9">
    <source>
        <dbReference type="EMBL" id="RXG23879.1"/>
    </source>
</evidence>
<evidence type="ECO:0000259" key="8">
    <source>
        <dbReference type="Pfam" id="PF13632"/>
    </source>
</evidence>
<dbReference type="GO" id="GO:0016758">
    <property type="term" value="F:hexosyltransferase activity"/>
    <property type="evidence" value="ECO:0007669"/>
    <property type="project" value="TreeGrafter"/>
</dbReference>
<feature type="transmembrane region" description="Helical" evidence="7">
    <location>
        <begin position="12"/>
        <end position="45"/>
    </location>
</feature>
<dbReference type="InterPro" id="IPR001173">
    <property type="entry name" value="Glyco_trans_2-like"/>
</dbReference>
<dbReference type="PANTHER" id="PTHR43867">
    <property type="entry name" value="CELLULOSE SYNTHASE CATALYTIC SUBUNIT A [UDP-FORMING]"/>
    <property type="match status" value="1"/>
</dbReference>
<dbReference type="SUPFAM" id="SSF53448">
    <property type="entry name" value="Nucleotide-diphospho-sugar transferases"/>
    <property type="match status" value="1"/>
</dbReference>
<proteinExistence type="predicted"/>
<keyword evidence="5 7" id="KW-1133">Transmembrane helix</keyword>
<dbReference type="Proteomes" id="UP000289238">
    <property type="component" value="Unassembled WGS sequence"/>
</dbReference>
<keyword evidence="10" id="KW-1185">Reference proteome</keyword>
<comment type="caution">
    <text evidence="9">The sequence shown here is derived from an EMBL/GenBank/DDBJ whole genome shotgun (WGS) entry which is preliminary data.</text>
</comment>
<evidence type="ECO:0000256" key="7">
    <source>
        <dbReference type="SAM" id="Phobius"/>
    </source>
</evidence>
<dbReference type="PANTHER" id="PTHR43867:SF4">
    <property type="entry name" value="BETA-(1-3)-GLUCOSYL TRANSFERASE"/>
    <property type="match status" value="1"/>
</dbReference>
<reference evidence="9 10" key="1">
    <citation type="submission" date="2018-07" db="EMBL/GenBank/DDBJ databases">
        <title>Leeuwenhoekiella genomics.</title>
        <authorList>
            <person name="Tahon G."/>
            <person name="Willems A."/>
        </authorList>
    </citation>
    <scope>NUCLEOTIDE SEQUENCE [LARGE SCALE GENOMIC DNA]</scope>
    <source>
        <strain evidence="9 10">LMG 22550</strain>
    </source>
</reference>
<keyword evidence="3 9" id="KW-0808">Transferase</keyword>
<dbReference type="InterPro" id="IPR050321">
    <property type="entry name" value="Glycosyltr_2/OpgH_subfam"/>
</dbReference>
<keyword evidence="4 7" id="KW-0812">Transmembrane</keyword>
<evidence type="ECO:0000256" key="1">
    <source>
        <dbReference type="ARBA" id="ARBA00004141"/>
    </source>
</evidence>
<comment type="subcellular location">
    <subcellularLocation>
        <location evidence="1">Membrane</location>
        <topology evidence="1">Multi-pass membrane protein</topology>
    </subcellularLocation>
</comment>
<sequence>MTLRSFKLLMLISLFIGIITLMLFSVIYLYAFAFINFAFVAILAFIKTRNNRSNLILKQNRVADVELFVSIHIPIYKEPVSTVIKTVQAAINQNYLHFEVLVIYNNTPDSSYWKPVQAYCEQFPEKVKFLNFLDVNDFKAGALNEALPYIHTQTDLILTVDADYELDKNALKFVNSDFTHNKHNLIQYPQHYNNLDTHCPVNVEFNHYFEFYSKSAANESLTLPTGTLSAINRESLEELGGWPTASITEDAQLGIQLFENNFSAKYIDRVIGSGAAPCEPVEFIKQRERWIYGNFQNLIYLLKSKKLPVAMKTKLIPQLTCWFNFNLFSYLILLASAISISFNLFTAASVLYIVSITIVSLLISHLSKFYSFLQSTNSFYLAFKAFLLHQGLAFQSSLYWLTYFIDSKLPFRRTSKVQSRFKPVYDSLYLVIPIQCIAMIFVNNQLQFLGISIFCYSLLLACGMYFFNIELYKNSYNQKTNSISINL</sequence>
<gene>
    <name evidence="9" type="ORF">DSM00_1496</name>
</gene>
<keyword evidence="2" id="KW-0328">Glycosyltransferase</keyword>
<accession>A0A4Q0PCY0</accession>
<evidence type="ECO:0000256" key="2">
    <source>
        <dbReference type="ARBA" id="ARBA00022676"/>
    </source>
</evidence>
<dbReference type="AlphaFoldDB" id="A0A4Q0PCY0"/>
<dbReference type="Pfam" id="PF13632">
    <property type="entry name" value="Glyco_trans_2_3"/>
    <property type="match status" value="1"/>
</dbReference>
<dbReference type="EMBL" id="QOVM01000002">
    <property type="protein sequence ID" value="RXG23879.1"/>
    <property type="molecule type" value="Genomic_DNA"/>
</dbReference>
<feature type="domain" description="Glycosyltransferase 2-like" evidence="8">
    <location>
        <begin position="156"/>
        <end position="354"/>
    </location>
</feature>
<keyword evidence="6 7" id="KW-0472">Membrane</keyword>
<feature type="transmembrane region" description="Helical" evidence="7">
    <location>
        <begin position="349"/>
        <end position="367"/>
    </location>
</feature>
<organism evidence="9 10">
    <name type="scientific">Leeuwenhoekiella aequorea</name>
    <dbReference type="NCBI Taxonomy" id="283736"/>
    <lineage>
        <taxon>Bacteria</taxon>
        <taxon>Pseudomonadati</taxon>
        <taxon>Bacteroidota</taxon>
        <taxon>Flavobacteriia</taxon>
        <taxon>Flavobacteriales</taxon>
        <taxon>Flavobacteriaceae</taxon>
        <taxon>Leeuwenhoekiella</taxon>
    </lineage>
</organism>
<feature type="transmembrane region" description="Helical" evidence="7">
    <location>
        <begin position="448"/>
        <end position="467"/>
    </location>
</feature>
<evidence type="ECO:0000256" key="5">
    <source>
        <dbReference type="ARBA" id="ARBA00022989"/>
    </source>
</evidence>
<evidence type="ECO:0000256" key="3">
    <source>
        <dbReference type="ARBA" id="ARBA00022679"/>
    </source>
</evidence>
<name>A0A4Q0PCY0_9FLAO</name>
<feature type="transmembrane region" description="Helical" evidence="7">
    <location>
        <begin position="322"/>
        <end position="342"/>
    </location>
</feature>
<evidence type="ECO:0000256" key="6">
    <source>
        <dbReference type="ARBA" id="ARBA00023136"/>
    </source>
</evidence>
<protein>
    <submittedName>
        <fullName evidence="9">Cellulose synthase/poly-beta-1,6-N-acetylglucosamine synthase-like glycosyltransferase</fullName>
    </submittedName>
</protein>
<dbReference type="RefSeq" id="WP_128757374.1">
    <property type="nucleotide sequence ID" value="NZ_QOVM01000002.1"/>
</dbReference>
<dbReference type="Gene3D" id="3.90.550.10">
    <property type="entry name" value="Spore Coat Polysaccharide Biosynthesis Protein SpsA, Chain A"/>
    <property type="match status" value="1"/>
</dbReference>
<dbReference type="OrthoDB" id="9766299at2"/>
<dbReference type="InterPro" id="IPR029044">
    <property type="entry name" value="Nucleotide-diphossugar_trans"/>
</dbReference>
<feature type="transmembrane region" description="Helical" evidence="7">
    <location>
        <begin position="379"/>
        <end position="403"/>
    </location>
</feature>
<dbReference type="GO" id="GO:0005886">
    <property type="term" value="C:plasma membrane"/>
    <property type="evidence" value="ECO:0007669"/>
    <property type="project" value="TreeGrafter"/>
</dbReference>
<evidence type="ECO:0000313" key="10">
    <source>
        <dbReference type="Proteomes" id="UP000289238"/>
    </source>
</evidence>
<evidence type="ECO:0000256" key="4">
    <source>
        <dbReference type="ARBA" id="ARBA00022692"/>
    </source>
</evidence>